<keyword evidence="3" id="KW-1185">Reference proteome</keyword>
<gene>
    <name evidence="2" type="ORF">GDO81_009014</name>
</gene>
<sequence length="89" mass="9888">MACNLVSGVKKSAPISHSRFQDDLLTFSSVVRGRLWRISGRYTTFPYDASIFLQHGGHRLAAVFLRPPSGERPPTDKTQDENGKQGVKT</sequence>
<accession>A0AAV7BN33</accession>
<evidence type="ECO:0000256" key="1">
    <source>
        <dbReference type="SAM" id="MobiDB-lite"/>
    </source>
</evidence>
<name>A0AAV7BN33_ENGPU</name>
<evidence type="ECO:0000313" key="2">
    <source>
        <dbReference type="EMBL" id="KAG8574046.1"/>
    </source>
</evidence>
<evidence type="ECO:0000313" key="3">
    <source>
        <dbReference type="Proteomes" id="UP000824782"/>
    </source>
</evidence>
<organism evidence="2 3">
    <name type="scientific">Engystomops pustulosus</name>
    <name type="common">Tungara frog</name>
    <name type="synonym">Physalaemus pustulosus</name>
    <dbReference type="NCBI Taxonomy" id="76066"/>
    <lineage>
        <taxon>Eukaryota</taxon>
        <taxon>Metazoa</taxon>
        <taxon>Chordata</taxon>
        <taxon>Craniata</taxon>
        <taxon>Vertebrata</taxon>
        <taxon>Euteleostomi</taxon>
        <taxon>Amphibia</taxon>
        <taxon>Batrachia</taxon>
        <taxon>Anura</taxon>
        <taxon>Neobatrachia</taxon>
        <taxon>Hyloidea</taxon>
        <taxon>Leptodactylidae</taxon>
        <taxon>Leiuperinae</taxon>
        <taxon>Engystomops</taxon>
    </lineage>
</organism>
<feature type="compositionally biased region" description="Basic and acidic residues" evidence="1">
    <location>
        <begin position="73"/>
        <end position="83"/>
    </location>
</feature>
<comment type="caution">
    <text evidence="2">The sequence shown here is derived from an EMBL/GenBank/DDBJ whole genome shotgun (WGS) entry which is preliminary data.</text>
</comment>
<dbReference type="AlphaFoldDB" id="A0AAV7BN33"/>
<dbReference type="Proteomes" id="UP000824782">
    <property type="component" value="Unassembled WGS sequence"/>
</dbReference>
<feature type="region of interest" description="Disordered" evidence="1">
    <location>
        <begin position="65"/>
        <end position="89"/>
    </location>
</feature>
<dbReference type="EMBL" id="WNYA01000004">
    <property type="protein sequence ID" value="KAG8574046.1"/>
    <property type="molecule type" value="Genomic_DNA"/>
</dbReference>
<protein>
    <submittedName>
        <fullName evidence="2">Uncharacterized protein</fullName>
    </submittedName>
</protein>
<proteinExistence type="predicted"/>
<reference evidence="2" key="1">
    <citation type="thesis" date="2020" institute="ProQuest LLC" country="789 East Eisenhower Parkway, Ann Arbor, MI, USA">
        <title>Comparative Genomics and Chromosome Evolution.</title>
        <authorList>
            <person name="Mudd A.B."/>
        </authorList>
    </citation>
    <scope>NUCLEOTIDE SEQUENCE</scope>
    <source>
        <strain evidence="2">237g6f4</strain>
        <tissue evidence="2">Blood</tissue>
    </source>
</reference>